<evidence type="ECO:0000313" key="6">
    <source>
        <dbReference type="Proteomes" id="UP000675920"/>
    </source>
</evidence>
<dbReference type="CDD" id="cd01734">
    <property type="entry name" value="YlxS_C"/>
    <property type="match status" value="1"/>
</dbReference>
<keyword evidence="6" id="KW-1185">Reference proteome</keyword>
<feature type="domain" description="Ribosome maturation factor RimP N-terminal" evidence="4">
    <location>
        <begin position="4"/>
        <end position="74"/>
    </location>
</feature>
<dbReference type="RefSeq" id="WP_028312557.1">
    <property type="nucleotide sequence ID" value="NZ_KI519499.1"/>
</dbReference>
<name>A0A9U5CV16_9BURK</name>
<dbReference type="InterPro" id="IPR028989">
    <property type="entry name" value="RimP_N"/>
</dbReference>
<dbReference type="AlphaFoldDB" id="A0A9U5CV16"/>
<dbReference type="InterPro" id="IPR036847">
    <property type="entry name" value="RimP_C_sf"/>
</dbReference>
<keyword evidence="1 3" id="KW-0963">Cytoplasm</keyword>
<evidence type="ECO:0000256" key="3">
    <source>
        <dbReference type="HAMAP-Rule" id="MF_01077"/>
    </source>
</evidence>
<gene>
    <name evidence="3 7" type="primary">rimP</name>
</gene>
<organism evidence="6 7">
    <name type="scientific">Derxia gummosa DSM 723</name>
    <dbReference type="NCBI Taxonomy" id="1121388"/>
    <lineage>
        <taxon>Bacteria</taxon>
        <taxon>Pseudomonadati</taxon>
        <taxon>Pseudomonadota</taxon>
        <taxon>Betaproteobacteria</taxon>
        <taxon>Burkholderiales</taxon>
        <taxon>Alcaligenaceae</taxon>
        <taxon>Derxia</taxon>
    </lineage>
</organism>
<dbReference type="GO" id="GO:0005829">
    <property type="term" value="C:cytosol"/>
    <property type="evidence" value="ECO:0007669"/>
    <property type="project" value="TreeGrafter"/>
</dbReference>
<comment type="similarity">
    <text evidence="3">Belongs to the RimP family.</text>
</comment>
<protein>
    <recommendedName>
        <fullName evidence="3">Ribosome maturation factor RimP</fullName>
    </recommendedName>
</protein>
<dbReference type="GO" id="GO:0006412">
    <property type="term" value="P:translation"/>
    <property type="evidence" value="ECO:0007669"/>
    <property type="project" value="TreeGrafter"/>
</dbReference>
<dbReference type="Proteomes" id="UP000675920">
    <property type="component" value="Unplaced"/>
</dbReference>
<proteinExistence type="inferred from homology"/>
<evidence type="ECO:0000313" key="7">
    <source>
        <dbReference type="RefSeq" id="WP_028312557.1"/>
    </source>
</evidence>
<dbReference type="Gene3D" id="2.30.30.180">
    <property type="entry name" value="Ribosome maturation factor RimP, C-terminal domain"/>
    <property type="match status" value="1"/>
</dbReference>
<dbReference type="PANTHER" id="PTHR33867">
    <property type="entry name" value="RIBOSOME MATURATION FACTOR RIMP"/>
    <property type="match status" value="1"/>
</dbReference>
<accession>A0A9U5CV16</accession>
<dbReference type="InterPro" id="IPR003728">
    <property type="entry name" value="Ribosome_maturation_RimP"/>
</dbReference>
<dbReference type="Gene3D" id="3.30.300.70">
    <property type="entry name" value="RimP-like superfamily, N-terminal"/>
    <property type="match status" value="1"/>
</dbReference>
<dbReference type="PANTHER" id="PTHR33867:SF1">
    <property type="entry name" value="RIBOSOME MATURATION FACTOR RIMP"/>
    <property type="match status" value="1"/>
</dbReference>
<dbReference type="SUPFAM" id="SSF74942">
    <property type="entry name" value="YhbC-like, C-terminal domain"/>
    <property type="match status" value="1"/>
</dbReference>
<dbReference type="GO" id="GO:0000028">
    <property type="term" value="P:ribosomal small subunit assembly"/>
    <property type="evidence" value="ECO:0007669"/>
    <property type="project" value="TreeGrafter"/>
</dbReference>
<evidence type="ECO:0000256" key="2">
    <source>
        <dbReference type="ARBA" id="ARBA00022517"/>
    </source>
</evidence>
<dbReference type="NCBIfam" id="NF000929">
    <property type="entry name" value="PRK00092.2-1"/>
    <property type="match status" value="1"/>
</dbReference>
<dbReference type="SUPFAM" id="SSF75420">
    <property type="entry name" value="YhbC-like, N-terminal domain"/>
    <property type="match status" value="1"/>
</dbReference>
<dbReference type="Pfam" id="PF02576">
    <property type="entry name" value="RimP_N"/>
    <property type="match status" value="1"/>
</dbReference>
<dbReference type="Pfam" id="PF17384">
    <property type="entry name" value="DUF150_C"/>
    <property type="match status" value="1"/>
</dbReference>
<sequence length="153" mass="17077">MHGLIEQNATALGFEVVEVERAPQGLLRVSIDRPEGQGAVTVGDCERLSDQLTHVFMVENIDYARLEVSSPGVDRPLVKPADYARFAGTEITLKLRSMVAGQRKFEGVLQVAGEDDFAIEFDTPTGRSQLRFKFADVEKARLVPKLDFKRKTR</sequence>
<evidence type="ECO:0000256" key="1">
    <source>
        <dbReference type="ARBA" id="ARBA00022490"/>
    </source>
</evidence>
<dbReference type="InterPro" id="IPR028998">
    <property type="entry name" value="RimP_C"/>
</dbReference>
<evidence type="ECO:0000259" key="5">
    <source>
        <dbReference type="Pfam" id="PF17384"/>
    </source>
</evidence>
<feature type="domain" description="Ribosome maturation factor RimP C-terminal" evidence="5">
    <location>
        <begin position="77"/>
        <end position="145"/>
    </location>
</feature>
<evidence type="ECO:0000259" key="4">
    <source>
        <dbReference type="Pfam" id="PF02576"/>
    </source>
</evidence>
<comment type="function">
    <text evidence="3">Required for maturation of 30S ribosomal subunits.</text>
</comment>
<keyword evidence="2 3" id="KW-0690">Ribosome biogenesis</keyword>
<comment type="subcellular location">
    <subcellularLocation>
        <location evidence="3">Cytoplasm</location>
    </subcellularLocation>
</comment>
<reference evidence="7" key="1">
    <citation type="submission" date="2025-08" db="UniProtKB">
        <authorList>
            <consortium name="RefSeq"/>
        </authorList>
    </citation>
    <scope>IDENTIFICATION</scope>
</reference>
<dbReference type="InterPro" id="IPR035956">
    <property type="entry name" value="RimP_N_sf"/>
</dbReference>
<dbReference type="HAMAP" id="MF_01077">
    <property type="entry name" value="RimP"/>
    <property type="match status" value="1"/>
</dbReference>